<comment type="caution">
    <text evidence="1">The sequence shown here is derived from an EMBL/GenBank/DDBJ whole genome shotgun (WGS) entry which is preliminary data.</text>
</comment>
<reference evidence="1 2" key="1">
    <citation type="submission" date="2019-01" db="EMBL/GenBank/DDBJ databases">
        <title>Sequencing of cultivated peanut Arachis hypogaea provides insights into genome evolution and oil improvement.</title>
        <authorList>
            <person name="Chen X."/>
        </authorList>
    </citation>
    <scope>NUCLEOTIDE SEQUENCE [LARGE SCALE GENOMIC DNA]</scope>
    <source>
        <strain evidence="2">cv. Fuhuasheng</strain>
        <tissue evidence="1">Leaves</tissue>
    </source>
</reference>
<protein>
    <submittedName>
        <fullName evidence="1">Uncharacterized protein</fullName>
    </submittedName>
</protein>
<keyword evidence="2" id="KW-1185">Reference proteome</keyword>
<evidence type="ECO:0000313" key="1">
    <source>
        <dbReference type="EMBL" id="RYR47319.1"/>
    </source>
</evidence>
<gene>
    <name evidence="1" type="ORF">Ahy_A07g033254</name>
</gene>
<organism evidence="1 2">
    <name type="scientific">Arachis hypogaea</name>
    <name type="common">Peanut</name>
    <dbReference type="NCBI Taxonomy" id="3818"/>
    <lineage>
        <taxon>Eukaryota</taxon>
        <taxon>Viridiplantae</taxon>
        <taxon>Streptophyta</taxon>
        <taxon>Embryophyta</taxon>
        <taxon>Tracheophyta</taxon>
        <taxon>Spermatophyta</taxon>
        <taxon>Magnoliopsida</taxon>
        <taxon>eudicotyledons</taxon>
        <taxon>Gunneridae</taxon>
        <taxon>Pentapetalae</taxon>
        <taxon>rosids</taxon>
        <taxon>fabids</taxon>
        <taxon>Fabales</taxon>
        <taxon>Fabaceae</taxon>
        <taxon>Papilionoideae</taxon>
        <taxon>50 kb inversion clade</taxon>
        <taxon>dalbergioids sensu lato</taxon>
        <taxon>Dalbergieae</taxon>
        <taxon>Pterocarpus clade</taxon>
        <taxon>Arachis</taxon>
    </lineage>
</organism>
<dbReference type="Proteomes" id="UP000289738">
    <property type="component" value="Chromosome A07"/>
</dbReference>
<evidence type="ECO:0000313" key="2">
    <source>
        <dbReference type="Proteomes" id="UP000289738"/>
    </source>
</evidence>
<name>A0A445C8T5_ARAHY</name>
<dbReference type="AlphaFoldDB" id="A0A445C8T5"/>
<accession>A0A445C8T5</accession>
<proteinExistence type="predicted"/>
<sequence>MLYRIDKYFILKMWSKRQIYPRLKIGYCILKFHLFFTFSCLENRLQPRRSLAPFKDLTNSCKSCILISQCLHYFGSIHHLISEGIIITLLIRRFTQMVLINLFSFQEMTEEFIIQMLLSKFTEKEKKKSLMVHFIGQIKETNKTKRIEEDIQKGKLCTFATPQHILVCPNDPS</sequence>
<dbReference type="EMBL" id="SDMP01000007">
    <property type="protein sequence ID" value="RYR47319.1"/>
    <property type="molecule type" value="Genomic_DNA"/>
</dbReference>